<dbReference type="GO" id="GO:0042578">
    <property type="term" value="F:phosphoric ester hydrolase activity"/>
    <property type="evidence" value="ECO:0007669"/>
    <property type="project" value="TreeGrafter"/>
</dbReference>
<evidence type="ECO:0000256" key="18">
    <source>
        <dbReference type="ARBA" id="ARBA00044632"/>
    </source>
</evidence>
<keyword evidence="12" id="KW-0832">Ubl conjugation</keyword>
<feature type="domain" description="Helix-hairpin-helix DNA-binding motif class 1" evidence="22">
    <location>
        <begin position="52"/>
        <end position="71"/>
    </location>
</feature>
<evidence type="ECO:0000256" key="11">
    <source>
        <dbReference type="ARBA" id="ARBA00022763"/>
    </source>
</evidence>
<dbReference type="PIRSF" id="PIRSF005047">
    <property type="entry name" value="UCP005047_YshC"/>
    <property type="match status" value="1"/>
</dbReference>
<accession>D3PD10</accession>
<dbReference type="Pfam" id="PF14791">
    <property type="entry name" value="DNA_pol_B_thumb"/>
    <property type="match status" value="1"/>
</dbReference>
<dbReference type="InterPro" id="IPR016195">
    <property type="entry name" value="Pol/histidinol_Pase-like"/>
</dbReference>
<evidence type="ECO:0000256" key="12">
    <source>
        <dbReference type="ARBA" id="ARBA00022843"/>
    </source>
</evidence>
<keyword evidence="10" id="KW-0235">DNA replication</keyword>
<dbReference type="InterPro" id="IPR003141">
    <property type="entry name" value="Pol/His_phosphatase_N"/>
</dbReference>
<dbReference type="GO" id="GO:0006281">
    <property type="term" value="P:DNA repair"/>
    <property type="evidence" value="ECO:0007669"/>
    <property type="project" value="UniProtKB-KW"/>
</dbReference>
<organism evidence="25 26">
    <name type="scientific">Deferribacter desulfuricans (strain DSM 14783 / JCM 11476 / NBRC 101012 / SSM1)</name>
    <dbReference type="NCBI Taxonomy" id="639282"/>
    <lineage>
        <taxon>Bacteria</taxon>
        <taxon>Pseudomonadati</taxon>
        <taxon>Deferribacterota</taxon>
        <taxon>Deferribacteres</taxon>
        <taxon>Deferribacterales</taxon>
        <taxon>Deferribacteraceae</taxon>
        <taxon>Deferribacter</taxon>
    </lineage>
</organism>
<evidence type="ECO:0000256" key="3">
    <source>
        <dbReference type="ARBA" id="ARBA00012417"/>
    </source>
</evidence>
<dbReference type="NCBIfam" id="NF006375">
    <property type="entry name" value="PRK08609.1"/>
    <property type="match status" value="1"/>
</dbReference>
<dbReference type="GO" id="GO:0003887">
    <property type="term" value="F:DNA-directed DNA polymerase activity"/>
    <property type="evidence" value="ECO:0007669"/>
    <property type="project" value="UniProtKB-KW"/>
</dbReference>
<dbReference type="SUPFAM" id="SSF89550">
    <property type="entry name" value="PHP domain-like"/>
    <property type="match status" value="1"/>
</dbReference>
<evidence type="ECO:0000256" key="16">
    <source>
        <dbReference type="ARBA" id="ARBA00035717"/>
    </source>
</evidence>
<dbReference type="PANTHER" id="PTHR36928:SF1">
    <property type="entry name" value="PHOSPHATASE YCDX-RELATED"/>
    <property type="match status" value="1"/>
</dbReference>
<dbReference type="Gene3D" id="3.30.460.10">
    <property type="entry name" value="Beta Polymerase, domain 2"/>
    <property type="match status" value="1"/>
</dbReference>
<gene>
    <name evidence="25" type="ordered locus">DEFDS_1013</name>
</gene>
<evidence type="ECO:0000256" key="2">
    <source>
        <dbReference type="ARBA" id="ARBA00004496"/>
    </source>
</evidence>
<keyword evidence="11" id="KW-0227">DNA damage</keyword>
<dbReference type="eggNOG" id="COG1796">
    <property type="taxonomic scope" value="Bacteria"/>
</dbReference>
<dbReference type="InterPro" id="IPR043519">
    <property type="entry name" value="NT_sf"/>
</dbReference>
<dbReference type="InterPro" id="IPR050243">
    <property type="entry name" value="PHP_phosphatase"/>
</dbReference>
<feature type="domain" description="Polymerase/histidinol phosphatase N-terminal" evidence="23">
    <location>
        <begin position="337"/>
        <end position="415"/>
    </location>
</feature>
<dbReference type="eggNOG" id="COG1387">
    <property type="taxonomic scope" value="Bacteria"/>
</dbReference>
<dbReference type="InterPro" id="IPR010996">
    <property type="entry name" value="HHH_MUS81"/>
</dbReference>
<evidence type="ECO:0000259" key="22">
    <source>
        <dbReference type="SMART" id="SM00278"/>
    </source>
</evidence>
<dbReference type="EC" id="2.7.7.7" evidence="3"/>
<sequence>MRNEHIASIFDEYADYLELNNDDPFKVVAYRKAARIIRGLDFDIVEYIQNGGNLEKIKGVGKAIAKKIIEIVNTGSLDSLEKLKEETPKILIEMTKIPGLGPKKAYRLHRELNINSIGELEYACKENRIKLLKGFGGKTQDMILKGLEYYKKHKGKKLFFEVELIANDFKQTVSKIDGVCDVEFAGSLRRKKEIVKDIDLILLIDNVTTLENIRKYFAESGIEVIEFGDKFIRCLFRNINVDLRIANAENFVTMLHHFTGSKEHNEVLRMKAKEKGFKINEYGIFRGAEKINIKSEKEIYELLDLPYIIPELREGYYEFSGIDISEEKLVNLSDIRGVFHVHTVDSDGLLKLEDLKEVADKFGYEYIGISDHSKSSYIANGLDEERALLQLEKIEMFNAENNTCFLKGIECDILADGSLDFSDELLCKYDFVIASVHSHFYLSKSEMTRRLIKALSNKHVTMFGHPTGRLLLSREGYQFDEDDVYKVCRDNGVIVELNANPYRLDIDWRKIEYVHKYNLKVSINPDAHGIDGFNDLKYGVNIARKGALHKNMIFNSYNYENVVKYLKK</sequence>
<comment type="catalytic activity">
    <reaction evidence="21">
        <text>DNA(n) + a 2'-deoxyribonucleoside 5'-triphosphate = DNA(n+1) + diphosphate</text>
        <dbReference type="Rhea" id="RHEA:22508"/>
        <dbReference type="Rhea" id="RHEA-COMP:17339"/>
        <dbReference type="Rhea" id="RHEA-COMP:17340"/>
        <dbReference type="ChEBI" id="CHEBI:33019"/>
        <dbReference type="ChEBI" id="CHEBI:61560"/>
        <dbReference type="ChEBI" id="CHEBI:173112"/>
        <dbReference type="EC" id="2.7.7.7"/>
    </reaction>
</comment>
<evidence type="ECO:0000256" key="7">
    <source>
        <dbReference type="ARBA" id="ARBA00022634"/>
    </source>
</evidence>
<evidence type="ECO:0000256" key="9">
    <source>
        <dbReference type="ARBA" id="ARBA00022695"/>
    </source>
</evidence>
<dbReference type="STRING" id="639282.DEFDS_1013"/>
<dbReference type="Pfam" id="PF14716">
    <property type="entry name" value="HHH_8"/>
    <property type="match status" value="1"/>
</dbReference>
<reference evidence="25 26" key="1">
    <citation type="journal article" date="2010" name="DNA Res.">
        <title>Bacterial lifestyle in a deep-sea hydrothermal vent chimney revealed by the genome sequence of the thermophilic bacterium Deferribacter desulfuricans SSM1.</title>
        <authorList>
            <person name="Takaki Y."/>
            <person name="Shimamura S."/>
            <person name="Nakagawa S."/>
            <person name="Fukuhara Y."/>
            <person name="Horikawa H."/>
            <person name="Ankai A."/>
            <person name="Harada T."/>
            <person name="Hosoyama A."/>
            <person name="Oguchi A."/>
            <person name="Fukui S."/>
            <person name="Fujita N."/>
            <person name="Takami H."/>
            <person name="Takai K."/>
        </authorList>
    </citation>
    <scope>NUCLEOTIDE SEQUENCE [LARGE SCALE GENOMIC DNA]</scope>
    <source>
        <strain evidence="26">DSM 14783 / JCM 11476 / NBRC 101012 / SSM1</strain>
    </source>
</reference>
<dbReference type="InterPro" id="IPR022311">
    <property type="entry name" value="PolX-like"/>
</dbReference>
<evidence type="ECO:0000256" key="10">
    <source>
        <dbReference type="ARBA" id="ARBA00022705"/>
    </source>
</evidence>
<keyword evidence="6" id="KW-0488">Methylation</keyword>
<evidence type="ECO:0000259" key="23">
    <source>
        <dbReference type="SMART" id="SM00481"/>
    </source>
</evidence>
<dbReference type="GO" id="GO:0005829">
    <property type="term" value="C:cytosol"/>
    <property type="evidence" value="ECO:0007669"/>
    <property type="project" value="TreeGrafter"/>
</dbReference>
<dbReference type="EMBL" id="AP011529">
    <property type="protein sequence ID" value="BAI80483.1"/>
    <property type="molecule type" value="Genomic_DNA"/>
</dbReference>
<comment type="cofactor">
    <cofactor evidence="1">
        <name>Mg(2+)</name>
        <dbReference type="ChEBI" id="CHEBI:18420"/>
    </cofactor>
</comment>
<evidence type="ECO:0000256" key="20">
    <source>
        <dbReference type="ARBA" id="ARBA00045548"/>
    </source>
</evidence>
<dbReference type="OrthoDB" id="9808747at2"/>
<dbReference type="InterPro" id="IPR002008">
    <property type="entry name" value="DNA_pol_X_beta-like"/>
</dbReference>
<comment type="catalytic activity">
    <reaction evidence="18">
        <text>2'-deoxyribonucleotide-(2'-deoxyribose 5'-phosphate)-2'-deoxyribonucleotide-DNA = a 3'-end 2'-deoxyribonucleotide-(2,3-dehydro-2,3-deoxyribose 5'-phosphate)-DNA + a 5'-end 5'-phospho-2'-deoxyribonucleoside-DNA + H(+)</text>
        <dbReference type="Rhea" id="RHEA:66592"/>
        <dbReference type="Rhea" id="RHEA-COMP:13180"/>
        <dbReference type="Rhea" id="RHEA-COMP:16897"/>
        <dbReference type="Rhea" id="RHEA-COMP:17067"/>
        <dbReference type="ChEBI" id="CHEBI:15378"/>
        <dbReference type="ChEBI" id="CHEBI:136412"/>
        <dbReference type="ChEBI" id="CHEBI:157695"/>
        <dbReference type="ChEBI" id="CHEBI:167181"/>
        <dbReference type="EC" id="4.2.99.18"/>
    </reaction>
</comment>
<dbReference type="Gene3D" id="3.20.20.140">
    <property type="entry name" value="Metal-dependent hydrolases"/>
    <property type="match status" value="1"/>
</dbReference>
<dbReference type="SMART" id="SM00483">
    <property type="entry name" value="POLXc"/>
    <property type="match status" value="1"/>
</dbReference>
<dbReference type="Proteomes" id="UP000001520">
    <property type="component" value="Chromosome"/>
</dbReference>
<dbReference type="Gene3D" id="3.30.210.10">
    <property type="entry name" value="DNA polymerase, thumb domain"/>
    <property type="match status" value="1"/>
</dbReference>
<dbReference type="GO" id="GO:0003677">
    <property type="term" value="F:DNA binding"/>
    <property type="evidence" value="ECO:0007669"/>
    <property type="project" value="InterPro"/>
</dbReference>
<dbReference type="CDD" id="cd00141">
    <property type="entry name" value="NT_POLXc"/>
    <property type="match status" value="1"/>
</dbReference>
<dbReference type="GO" id="GO:0140078">
    <property type="term" value="F:class I DNA-(apurinic or apyrimidinic site) endonuclease activity"/>
    <property type="evidence" value="ECO:0007669"/>
    <property type="project" value="UniProtKB-EC"/>
</dbReference>
<dbReference type="SMART" id="SM00481">
    <property type="entry name" value="POLIIIAc"/>
    <property type="match status" value="1"/>
</dbReference>
<dbReference type="InterPro" id="IPR029398">
    <property type="entry name" value="PolB_thumb"/>
</dbReference>
<evidence type="ECO:0000313" key="25">
    <source>
        <dbReference type="EMBL" id="BAI80483.1"/>
    </source>
</evidence>
<keyword evidence="8" id="KW-0808">Transferase</keyword>
<dbReference type="KEGG" id="ddf:DEFDS_1013"/>
<dbReference type="EC" id="4.2.99.18" evidence="4"/>
<evidence type="ECO:0000256" key="14">
    <source>
        <dbReference type="ARBA" id="ARBA00023053"/>
    </source>
</evidence>
<keyword evidence="7" id="KW-0237">DNA synthesis</keyword>
<dbReference type="InterPro" id="IPR002054">
    <property type="entry name" value="DNA-dir_DNA_pol_X"/>
</dbReference>
<dbReference type="InterPro" id="IPR003583">
    <property type="entry name" value="Hlx-hairpin-Hlx_DNA-bd_motif"/>
</dbReference>
<evidence type="ECO:0000256" key="19">
    <source>
        <dbReference type="ARBA" id="ARBA00044678"/>
    </source>
</evidence>
<evidence type="ECO:0000256" key="13">
    <source>
        <dbReference type="ARBA" id="ARBA00022932"/>
    </source>
</evidence>
<keyword evidence="26" id="KW-1185">Reference proteome</keyword>
<keyword evidence="13" id="KW-0239">DNA-directed DNA polymerase</keyword>
<dbReference type="RefSeq" id="WP_013007730.1">
    <property type="nucleotide sequence ID" value="NC_013939.1"/>
</dbReference>
<dbReference type="Pfam" id="PF14520">
    <property type="entry name" value="HHH_5"/>
    <property type="match status" value="1"/>
</dbReference>
<evidence type="ECO:0000256" key="21">
    <source>
        <dbReference type="ARBA" id="ARBA00049244"/>
    </source>
</evidence>
<protein>
    <recommendedName>
        <fullName evidence="5">DNA polymerase beta</fullName>
        <ecNumber evidence="3">2.7.7.7</ecNumber>
        <ecNumber evidence="4">4.2.99.18</ecNumber>
    </recommendedName>
    <alternativeName>
        <fullName evidence="16">5'-deoxyribose-phosphate lyase</fullName>
    </alternativeName>
    <alternativeName>
        <fullName evidence="17">AP lyase</fullName>
    </alternativeName>
</protein>
<evidence type="ECO:0000256" key="8">
    <source>
        <dbReference type="ARBA" id="ARBA00022679"/>
    </source>
</evidence>
<dbReference type="Gene3D" id="1.10.150.110">
    <property type="entry name" value="DNA polymerase beta, N-terminal domain-like"/>
    <property type="match status" value="1"/>
</dbReference>
<comment type="catalytic activity">
    <reaction evidence="19">
        <text>a 5'-end 2'-deoxyribose-2'-deoxyribonucleotide-DNA = (2E,4S)-4-hydroxypenten-2-al-5-phosphate + a 5'-end 5'-phospho-2'-deoxyribonucleoside-DNA + H(+)</text>
        <dbReference type="Rhea" id="RHEA:76255"/>
        <dbReference type="Rhea" id="RHEA-COMP:13180"/>
        <dbReference type="Rhea" id="RHEA-COMP:18657"/>
        <dbReference type="ChEBI" id="CHEBI:15378"/>
        <dbReference type="ChEBI" id="CHEBI:136412"/>
        <dbReference type="ChEBI" id="CHEBI:195194"/>
        <dbReference type="ChEBI" id="CHEBI:195195"/>
    </reaction>
</comment>
<comment type="subcellular location">
    <subcellularLocation>
        <location evidence="2">Cytoplasm</location>
    </subcellularLocation>
</comment>
<feature type="domain" description="Helix-hairpin-helix DNA-binding motif class 1" evidence="22">
    <location>
        <begin position="127"/>
        <end position="146"/>
    </location>
</feature>
<evidence type="ECO:0000256" key="5">
    <source>
        <dbReference type="ARBA" id="ARBA00020020"/>
    </source>
</evidence>
<feature type="domain" description="DNA-directed DNA polymerase X" evidence="24">
    <location>
        <begin position="1"/>
        <end position="314"/>
    </location>
</feature>
<dbReference type="SMART" id="SM00278">
    <property type="entry name" value="HhH1"/>
    <property type="match status" value="3"/>
</dbReference>
<dbReference type="AlphaFoldDB" id="D3PD10"/>
<dbReference type="GO" id="GO:0008270">
    <property type="term" value="F:zinc ion binding"/>
    <property type="evidence" value="ECO:0007669"/>
    <property type="project" value="TreeGrafter"/>
</dbReference>
<evidence type="ECO:0000313" key="26">
    <source>
        <dbReference type="Proteomes" id="UP000001520"/>
    </source>
</evidence>
<keyword evidence="15" id="KW-0234">DNA repair</keyword>
<keyword evidence="9" id="KW-0548">Nucleotidyltransferase</keyword>
<proteinExistence type="predicted"/>
<dbReference type="PANTHER" id="PTHR36928">
    <property type="entry name" value="PHOSPHATASE YCDX-RELATED"/>
    <property type="match status" value="1"/>
</dbReference>
<dbReference type="SUPFAM" id="SSF47802">
    <property type="entry name" value="DNA polymerase beta, N-terminal domain-like"/>
    <property type="match status" value="1"/>
</dbReference>
<evidence type="ECO:0000256" key="6">
    <source>
        <dbReference type="ARBA" id="ARBA00022481"/>
    </source>
</evidence>
<keyword evidence="14" id="KW-0915">Sodium</keyword>
<dbReference type="InterPro" id="IPR027421">
    <property type="entry name" value="DNA_pol_lamdba_lyase_dom_sf"/>
</dbReference>
<dbReference type="InterPro" id="IPR037160">
    <property type="entry name" value="DNA_Pol_thumb_sf"/>
</dbReference>
<dbReference type="SUPFAM" id="SSF81301">
    <property type="entry name" value="Nucleotidyltransferase"/>
    <property type="match status" value="1"/>
</dbReference>
<evidence type="ECO:0000259" key="24">
    <source>
        <dbReference type="SMART" id="SM00483"/>
    </source>
</evidence>
<dbReference type="InterPro" id="IPR047967">
    <property type="entry name" value="PolX_PHP"/>
</dbReference>
<evidence type="ECO:0000256" key="17">
    <source>
        <dbReference type="ARBA" id="ARBA00035726"/>
    </source>
</evidence>
<dbReference type="PRINTS" id="PR00870">
    <property type="entry name" value="DNAPOLXBETA"/>
</dbReference>
<name>D3PD10_DEFDS</name>
<dbReference type="HOGENOM" id="CLU_017729_1_0_0"/>
<evidence type="ECO:0000256" key="4">
    <source>
        <dbReference type="ARBA" id="ARBA00012720"/>
    </source>
</evidence>
<evidence type="ECO:0000256" key="15">
    <source>
        <dbReference type="ARBA" id="ARBA00023204"/>
    </source>
</evidence>
<evidence type="ECO:0000256" key="1">
    <source>
        <dbReference type="ARBA" id="ARBA00001946"/>
    </source>
</evidence>
<dbReference type="Gene3D" id="1.10.150.20">
    <property type="entry name" value="5' to 3' exonuclease, C-terminal subdomain"/>
    <property type="match status" value="1"/>
</dbReference>
<feature type="domain" description="Helix-hairpin-helix DNA-binding motif class 1" evidence="22">
    <location>
        <begin position="92"/>
        <end position="111"/>
    </location>
</feature>
<comment type="function">
    <text evidence="20">Repair polymerase that plays a key role in base-excision repair. During this process, the damaged base is excised by specific DNA glycosylases, the DNA backbone is nicked at the abasic site by an apurinic/apyrimidic (AP) endonuclease, and POLB removes 5'-deoxyribose-phosphate from the preincised AP site acting as a 5'-deoxyribose-phosphate lyase (5'-dRP lyase); through its DNA polymerase activity, it adds one nucleotide to the 3' end of the arising single-nucleotide gap. Conducts 'gap-filling' DNA synthesis in a stepwise distributive fashion rather than in a processive fashion as for other DNA polymerases. It is also able to cleave sugar-phosphate bonds 3' to an intact AP site, acting as an AP lyase.</text>
</comment>
<dbReference type="CDD" id="cd07436">
    <property type="entry name" value="PHP_PolX"/>
    <property type="match status" value="1"/>
</dbReference>